<name>A0ABQ3II47_9GAMM</name>
<sequence length="124" mass="14462">MEAHGSVTTKWKGNILLITTHGSFNIEGINIAFDQIKETVNQKNFPVWSRVDFLDNDTLGSKEVMKVISSSYLWSFQESQCKEMVVYCSNLLQQEMLKNFLRTTPLNIKIFTDLDEIYQYIERL</sequence>
<proteinExistence type="predicted"/>
<organism evidence="1 2">
    <name type="scientific">Thalassotalea profundi</name>
    <dbReference type="NCBI Taxonomy" id="2036687"/>
    <lineage>
        <taxon>Bacteria</taxon>
        <taxon>Pseudomonadati</taxon>
        <taxon>Pseudomonadota</taxon>
        <taxon>Gammaproteobacteria</taxon>
        <taxon>Alteromonadales</taxon>
        <taxon>Colwelliaceae</taxon>
        <taxon>Thalassotalea</taxon>
    </lineage>
</organism>
<evidence type="ECO:0000313" key="1">
    <source>
        <dbReference type="EMBL" id="GHE78973.1"/>
    </source>
</evidence>
<dbReference type="EMBL" id="BNAH01000001">
    <property type="protein sequence ID" value="GHE78973.1"/>
    <property type="molecule type" value="Genomic_DNA"/>
</dbReference>
<comment type="caution">
    <text evidence="1">The sequence shown here is derived from an EMBL/GenBank/DDBJ whole genome shotgun (WGS) entry which is preliminary data.</text>
</comment>
<gene>
    <name evidence="1" type="ORF">GCM10011501_03610</name>
</gene>
<evidence type="ECO:0008006" key="3">
    <source>
        <dbReference type="Google" id="ProtNLM"/>
    </source>
</evidence>
<protein>
    <recommendedName>
        <fullName evidence="3">STAS domain-containing protein</fullName>
    </recommendedName>
</protein>
<keyword evidence="2" id="KW-1185">Reference proteome</keyword>
<accession>A0ABQ3II47</accession>
<dbReference type="RefSeq" id="WP_189376364.1">
    <property type="nucleotide sequence ID" value="NZ_BNAH01000001.1"/>
</dbReference>
<reference evidence="2" key="1">
    <citation type="journal article" date="2019" name="Int. J. Syst. Evol. Microbiol.">
        <title>The Global Catalogue of Microorganisms (GCM) 10K type strain sequencing project: providing services to taxonomists for standard genome sequencing and annotation.</title>
        <authorList>
            <consortium name="The Broad Institute Genomics Platform"/>
            <consortium name="The Broad Institute Genome Sequencing Center for Infectious Disease"/>
            <person name="Wu L."/>
            <person name="Ma J."/>
        </authorList>
    </citation>
    <scope>NUCLEOTIDE SEQUENCE [LARGE SCALE GENOMIC DNA]</scope>
    <source>
        <strain evidence="2">CGMCC 1.15922</strain>
    </source>
</reference>
<evidence type="ECO:0000313" key="2">
    <source>
        <dbReference type="Proteomes" id="UP000626370"/>
    </source>
</evidence>
<dbReference type="Proteomes" id="UP000626370">
    <property type="component" value="Unassembled WGS sequence"/>
</dbReference>